<keyword evidence="13" id="KW-0812">Transmembrane</keyword>
<comment type="similarity">
    <text evidence="3 12">Belongs to the FAD-dependent oxidoreductase 2 family. NadB subfamily.</text>
</comment>
<evidence type="ECO:0000256" key="13">
    <source>
        <dbReference type="SAM" id="Phobius"/>
    </source>
</evidence>
<evidence type="ECO:0000256" key="1">
    <source>
        <dbReference type="ARBA" id="ARBA00001974"/>
    </source>
</evidence>
<keyword evidence="13" id="KW-1133">Transmembrane helix</keyword>
<gene>
    <name evidence="15" type="ORF">D4Z93_09535</name>
</gene>
<dbReference type="Gene3D" id="3.90.700.10">
    <property type="entry name" value="Succinate dehydrogenase/fumarate reductase flavoprotein, catalytic domain"/>
    <property type="match status" value="1"/>
</dbReference>
<reference evidence="15 16" key="1">
    <citation type="journal article" date="2019" name="Int. J. Syst. Evol. Microbiol.">
        <title>Clostridium fermenticellae sp. nov., isolated from the mud in a fermentation cellar for the production of the Chinese liquor, baijiu.</title>
        <authorList>
            <person name="Xu P.X."/>
            <person name="Chai L.J."/>
            <person name="Qiu T."/>
            <person name="Zhang X.J."/>
            <person name="Lu Z.M."/>
            <person name="Xiao C."/>
            <person name="Wang S.T."/>
            <person name="Shen C.H."/>
            <person name="Shi J.S."/>
            <person name="Xu Z.H."/>
        </authorList>
    </citation>
    <scope>NUCLEOTIDE SEQUENCE [LARGE SCALE GENOMIC DNA]</scope>
    <source>
        <strain evidence="15 16">JN500901</strain>
    </source>
</reference>
<feature type="domain" description="FAD-dependent oxidoreductase 2 FAD-binding" evidence="14">
    <location>
        <begin position="19"/>
        <end position="391"/>
    </location>
</feature>
<dbReference type="NCBIfam" id="NF004820">
    <property type="entry name" value="PRK06175.1"/>
    <property type="match status" value="1"/>
</dbReference>
<dbReference type="SUPFAM" id="SSF56425">
    <property type="entry name" value="Succinate dehydrogenase/fumarate reductase flavoprotein, catalytic domain"/>
    <property type="match status" value="1"/>
</dbReference>
<evidence type="ECO:0000256" key="2">
    <source>
        <dbReference type="ARBA" id="ARBA00004950"/>
    </source>
</evidence>
<dbReference type="NCBIfam" id="TIGR00551">
    <property type="entry name" value="nadB"/>
    <property type="match status" value="1"/>
</dbReference>
<keyword evidence="6 12" id="KW-0285">Flavoprotein</keyword>
<dbReference type="Proteomes" id="UP000266301">
    <property type="component" value="Chromosome"/>
</dbReference>
<comment type="catalytic activity">
    <reaction evidence="10">
        <text>L-aspartate + O2 = iminosuccinate + H2O2</text>
        <dbReference type="Rhea" id="RHEA:25876"/>
        <dbReference type="ChEBI" id="CHEBI:15379"/>
        <dbReference type="ChEBI" id="CHEBI:16240"/>
        <dbReference type="ChEBI" id="CHEBI:29991"/>
        <dbReference type="ChEBI" id="CHEBI:77875"/>
        <dbReference type="EC" id="1.4.3.16"/>
    </reaction>
    <physiologicalReaction direction="left-to-right" evidence="10">
        <dbReference type="Rhea" id="RHEA:25877"/>
    </physiologicalReaction>
</comment>
<dbReference type="AlphaFoldDB" id="A0A386H5C2"/>
<evidence type="ECO:0000256" key="6">
    <source>
        <dbReference type="ARBA" id="ARBA00022630"/>
    </source>
</evidence>
<dbReference type="Pfam" id="PF00890">
    <property type="entry name" value="FAD_binding_2"/>
    <property type="match status" value="1"/>
</dbReference>
<keyword evidence="13" id="KW-0472">Membrane</keyword>
<name>A0A386H5C2_9CLOT</name>
<sequence length="522" mass="58897">MKRRYLINYNDFCDTKNFDVVIIGAGIGGIYTALMLPKNLKIAILSKKNIYDCDSYLAQGGIAASIDDDNRKLHVDDTMNAGCYVNNIDAVNTLVYESSDAIDSLIDLGVNFDKDENGNFYRSFEGNHSIPRILHVHGDSTGKGIMEILIKRAKIAPNIVIMSNIFALDIVDSKNIYTGITAFYNDKLIYLKSKCCIIASGGIGQLFSKTTNADILTGDGIAMAIRADVNLADMEYIQFHPTALYSKENNFKKMFLISEAVRGEGAILRNKSGSRFMEEYDKRMELAPRDIVARAISDQMKKNYSDYVYLDATMYDKNFLKNRFNKIYTECENNNIEIYKDYIPVTPAQHYFMGGIKVDLFGRTSMKNLYAVGECSCTGVHGANRLASNSLMEAVVFGKQIANDIKYRIKDIKNIHEHVSGNINFEFEEGNFSLLKLKNDLKVIMENNVGIVRTVENVKFASRVVREVLSKLENMNFRNVEGVEVYNMYEVSKNIIDAVLESDSSLGSNYIEDYSKNKLVLR</sequence>
<dbReference type="KEGG" id="cfer:D4Z93_09535"/>
<dbReference type="GO" id="GO:0005737">
    <property type="term" value="C:cytoplasm"/>
    <property type="evidence" value="ECO:0007669"/>
    <property type="project" value="UniProtKB-SubCell"/>
</dbReference>
<evidence type="ECO:0000256" key="9">
    <source>
        <dbReference type="ARBA" id="ARBA00023002"/>
    </source>
</evidence>
<keyword evidence="7 12" id="KW-0662">Pyridine nucleotide biosynthesis</keyword>
<comment type="subcellular location">
    <subcellularLocation>
        <location evidence="12">Cytoplasm</location>
    </subcellularLocation>
</comment>
<organism evidence="15 16">
    <name type="scientific">Clostridium fermenticellae</name>
    <dbReference type="NCBI Taxonomy" id="2068654"/>
    <lineage>
        <taxon>Bacteria</taxon>
        <taxon>Bacillati</taxon>
        <taxon>Bacillota</taxon>
        <taxon>Clostridia</taxon>
        <taxon>Eubacteriales</taxon>
        <taxon>Clostridiaceae</taxon>
        <taxon>Clostridium</taxon>
    </lineage>
</organism>
<evidence type="ECO:0000256" key="10">
    <source>
        <dbReference type="ARBA" id="ARBA00048305"/>
    </source>
</evidence>
<evidence type="ECO:0000313" key="16">
    <source>
        <dbReference type="Proteomes" id="UP000266301"/>
    </source>
</evidence>
<evidence type="ECO:0000259" key="14">
    <source>
        <dbReference type="Pfam" id="PF00890"/>
    </source>
</evidence>
<dbReference type="Gene3D" id="1.20.58.100">
    <property type="entry name" value="Fumarate reductase/succinate dehydrogenase flavoprotein-like, C-terminal domain"/>
    <property type="match status" value="1"/>
</dbReference>
<dbReference type="InterPro" id="IPR003953">
    <property type="entry name" value="FAD-dep_OxRdtase_2_FAD-bd"/>
</dbReference>
<dbReference type="GO" id="GO:0008734">
    <property type="term" value="F:L-aspartate oxidase activity"/>
    <property type="evidence" value="ECO:0007669"/>
    <property type="project" value="UniProtKB-UniRule"/>
</dbReference>
<evidence type="ECO:0000256" key="3">
    <source>
        <dbReference type="ARBA" id="ARBA00008562"/>
    </source>
</evidence>
<dbReference type="InterPro" id="IPR036188">
    <property type="entry name" value="FAD/NAD-bd_sf"/>
</dbReference>
<dbReference type="UniPathway" id="UPA00253">
    <property type="reaction ID" value="UER00326"/>
</dbReference>
<keyword evidence="9 12" id="KW-0560">Oxidoreductase</keyword>
<comment type="function">
    <text evidence="12">Catalyzes the oxidation of L-aspartate to iminoaspartate.</text>
</comment>
<evidence type="ECO:0000256" key="11">
    <source>
        <dbReference type="NCBIfam" id="TIGR00551"/>
    </source>
</evidence>
<comment type="cofactor">
    <cofactor evidence="1 12">
        <name>FAD</name>
        <dbReference type="ChEBI" id="CHEBI:57692"/>
    </cofactor>
</comment>
<evidence type="ECO:0000256" key="7">
    <source>
        <dbReference type="ARBA" id="ARBA00022642"/>
    </source>
</evidence>
<dbReference type="OrthoDB" id="9806724at2"/>
<evidence type="ECO:0000256" key="4">
    <source>
        <dbReference type="ARBA" id="ARBA00012173"/>
    </source>
</evidence>
<dbReference type="InterPro" id="IPR005288">
    <property type="entry name" value="NadB"/>
</dbReference>
<dbReference type="PRINTS" id="PR00368">
    <property type="entry name" value="FADPNR"/>
</dbReference>
<dbReference type="InterPro" id="IPR037099">
    <property type="entry name" value="Fum_R/Succ_DH_flav-like_C_sf"/>
</dbReference>
<proteinExistence type="inferred from homology"/>
<evidence type="ECO:0000256" key="8">
    <source>
        <dbReference type="ARBA" id="ARBA00022827"/>
    </source>
</evidence>
<dbReference type="Gene3D" id="3.50.50.60">
    <property type="entry name" value="FAD/NAD(P)-binding domain"/>
    <property type="match status" value="1"/>
</dbReference>
<accession>A0A386H5C2</accession>
<dbReference type="EC" id="1.4.3.16" evidence="4 11"/>
<keyword evidence="8 12" id="KW-0274">FAD</keyword>
<dbReference type="EMBL" id="CP032416">
    <property type="protein sequence ID" value="AYD40758.1"/>
    <property type="molecule type" value="Genomic_DNA"/>
</dbReference>
<protein>
    <recommendedName>
        <fullName evidence="5 11">L-aspartate oxidase</fullName>
        <ecNumber evidence="4 11">1.4.3.16</ecNumber>
    </recommendedName>
</protein>
<dbReference type="GO" id="GO:0034628">
    <property type="term" value="P:'de novo' NAD+ biosynthetic process from L-aspartate"/>
    <property type="evidence" value="ECO:0007669"/>
    <property type="project" value="TreeGrafter"/>
</dbReference>
<dbReference type="GO" id="GO:0033765">
    <property type="term" value="F:steroid dehydrogenase activity, acting on the CH-CH group of donors"/>
    <property type="evidence" value="ECO:0007669"/>
    <property type="project" value="UniProtKB-ARBA"/>
</dbReference>
<feature type="transmembrane region" description="Helical" evidence="13">
    <location>
        <begin position="20"/>
        <end position="37"/>
    </location>
</feature>
<dbReference type="SUPFAM" id="SSF51905">
    <property type="entry name" value="FAD/NAD(P)-binding domain"/>
    <property type="match status" value="1"/>
</dbReference>
<dbReference type="PANTHER" id="PTHR42716">
    <property type="entry name" value="L-ASPARTATE OXIDASE"/>
    <property type="match status" value="1"/>
</dbReference>
<keyword evidence="16" id="KW-1185">Reference proteome</keyword>
<evidence type="ECO:0000313" key="15">
    <source>
        <dbReference type="EMBL" id="AYD40758.1"/>
    </source>
</evidence>
<dbReference type="SUPFAM" id="SSF46977">
    <property type="entry name" value="Succinate dehydrogenase/fumarate reductase flavoprotein C-terminal domain"/>
    <property type="match status" value="1"/>
</dbReference>
<dbReference type="FunFam" id="3.90.700.10:FF:000002">
    <property type="entry name" value="L-aspartate oxidase"/>
    <property type="match status" value="1"/>
</dbReference>
<comment type="pathway">
    <text evidence="2 12">Cofactor biosynthesis; NAD(+) biosynthesis; iminoaspartate from L-aspartate (oxidase route): step 1/1.</text>
</comment>
<evidence type="ECO:0000256" key="5">
    <source>
        <dbReference type="ARBA" id="ARBA00021901"/>
    </source>
</evidence>
<evidence type="ECO:0000256" key="12">
    <source>
        <dbReference type="RuleBase" id="RU362049"/>
    </source>
</evidence>
<dbReference type="PANTHER" id="PTHR42716:SF2">
    <property type="entry name" value="L-ASPARTATE OXIDASE, CHLOROPLASTIC"/>
    <property type="match status" value="1"/>
</dbReference>
<dbReference type="InterPro" id="IPR027477">
    <property type="entry name" value="Succ_DH/fumarate_Rdtase_cat_sf"/>
</dbReference>
<dbReference type="RefSeq" id="WP_119973032.1">
    <property type="nucleotide sequence ID" value="NZ_CP032416.1"/>
</dbReference>